<reference evidence="7 8" key="1">
    <citation type="submission" date="2014-12" db="EMBL/GenBank/DDBJ databases">
        <title>Genome assembly of Enhygromyxa salina DSM 15201.</title>
        <authorList>
            <person name="Sharma G."/>
            <person name="Subramanian S."/>
        </authorList>
    </citation>
    <scope>NUCLEOTIDE SEQUENCE [LARGE SCALE GENOMIC DNA]</scope>
    <source>
        <strain evidence="7 8">DSM 15201</strain>
    </source>
</reference>
<evidence type="ECO:0000259" key="6">
    <source>
        <dbReference type="Pfam" id="PF22178"/>
    </source>
</evidence>
<feature type="region of interest" description="Disordered" evidence="4">
    <location>
        <begin position="491"/>
        <end position="514"/>
    </location>
</feature>
<accession>A0A0C2CZS7</accession>
<dbReference type="SUPFAM" id="SSF69255">
    <property type="entry name" value="gp5 N-terminal domain-like"/>
    <property type="match status" value="1"/>
</dbReference>
<dbReference type="Pfam" id="PF22178">
    <property type="entry name" value="Gp5_trimer_C"/>
    <property type="match status" value="1"/>
</dbReference>
<evidence type="ECO:0000256" key="4">
    <source>
        <dbReference type="SAM" id="MobiDB-lite"/>
    </source>
</evidence>
<keyword evidence="3" id="KW-0964">Secreted</keyword>
<dbReference type="SUPFAM" id="SSF69279">
    <property type="entry name" value="Phage tail proteins"/>
    <property type="match status" value="2"/>
</dbReference>
<dbReference type="RefSeq" id="WP_052549572.1">
    <property type="nucleotide sequence ID" value="NZ_JMCC02000037.1"/>
</dbReference>
<sequence length="784" mass="84600">MQDLIRLDHVRYLFFVDGGADVDWHVRHIDCIESLSKPYEIVVDLISDGAEVSLAALLGANVELTLERYGLVRTRHGIVHRVEEIGVSSAQHLVRVYVVPALRLLEQQVNTRVFQGQTVPEILQAVLGSALAEYNREVDTNSGLLGQYVARDYCVQFRESDFDFCSRIMEEEGIAYHFEGDDDNLREQLVLVDNNDAYPEVVLALGDAVPIIHDRFEEADRESIQGLEYVLTEQMTKVATRGYNWKVPDNLDESVRSGEDPYGRPRELYLFDDRRQIVDDPVHDPRARSFDGSGLAQREPLAIRRLELAQSELRTIVGTSNIIGLGPGRQFTLGEHRRAELSDQTFLVTRVRHEGDLPEEELGRTDAECPRYTNSFECIPIERTFRPHLLTPKPRVHGAQTATVMGPADDPNEDIHTDPHGRIKVRFHWDRIGSDDETASCWIRVAHAWAGAGWGSLFIPRVGMEVVIDFLDGNPDRPLAVGCVYNGNQTPPYPLPDEKTKSTIKSESSPGGGGFNELRFDDAKGSEEIFLHAQKDLNETVLNDHTTTVSANHSTTVGADQSNVVSGNQTHTVSGNQTNTVSGNQTESVSGNQTNTVSGNQTESVSGNQTMTVSKNRTVTVTGSQSMTIVGSAPADGVSGSKLGITGDYVLDASNTIAVQAPTELKLTCGGSTITMIPGKITFNAGGGALLVLDANATMTSNGGSNVTLDGNATTTSSDGSQVLLDANATVSSPGVSTVSAPTSVLTDGGGSVAVSGGNITCRGGSVDVSGDTVNITGGLVNVN</sequence>
<dbReference type="InterPro" id="IPR006531">
    <property type="entry name" value="Gp5/Vgr_OB"/>
</dbReference>
<dbReference type="SUPFAM" id="SSF69349">
    <property type="entry name" value="Phage fibre proteins"/>
    <property type="match status" value="2"/>
</dbReference>
<name>A0A0C2CZS7_9BACT</name>
<dbReference type="AlphaFoldDB" id="A0A0C2CZS7"/>
<protein>
    <submittedName>
        <fullName evidence="7">VgrG protein</fullName>
    </submittedName>
</protein>
<dbReference type="InterPro" id="IPR017847">
    <property type="entry name" value="T6SS_RhsGE_Vgr_subset"/>
</dbReference>
<comment type="similarity">
    <text evidence="2">Belongs to the VgrG protein family.</text>
</comment>
<comment type="caution">
    <text evidence="7">The sequence shown here is derived from an EMBL/GenBank/DDBJ whole genome shotgun (WGS) entry which is preliminary data.</text>
</comment>
<dbReference type="Pfam" id="PF05954">
    <property type="entry name" value="Phage_GPD"/>
    <property type="match status" value="1"/>
</dbReference>
<dbReference type="NCBIfam" id="TIGR01646">
    <property type="entry name" value="vgr_GE"/>
    <property type="match status" value="1"/>
</dbReference>
<dbReference type="NCBIfam" id="TIGR03361">
    <property type="entry name" value="VI_Rhs_Vgr"/>
    <property type="match status" value="1"/>
</dbReference>
<dbReference type="PANTHER" id="PTHR32305:SF15">
    <property type="entry name" value="PROTEIN RHSA-RELATED"/>
    <property type="match status" value="1"/>
</dbReference>
<feature type="domain" description="Gp5/Type VI secretion system Vgr protein OB-fold" evidence="5">
    <location>
        <begin position="417"/>
        <end position="485"/>
    </location>
</feature>
<dbReference type="InterPro" id="IPR054030">
    <property type="entry name" value="Gp5_Vgr_C"/>
</dbReference>
<dbReference type="Gene3D" id="2.150.10.10">
    <property type="entry name" value="Serralysin-like metalloprotease, C-terminal"/>
    <property type="match status" value="1"/>
</dbReference>
<evidence type="ECO:0000259" key="5">
    <source>
        <dbReference type="Pfam" id="PF04717"/>
    </source>
</evidence>
<gene>
    <name evidence="7" type="ORF">DB30_04399</name>
</gene>
<comment type="subcellular location">
    <subcellularLocation>
        <location evidence="1">Secreted</location>
    </subcellularLocation>
</comment>
<evidence type="ECO:0000313" key="7">
    <source>
        <dbReference type="EMBL" id="KIG16486.1"/>
    </source>
</evidence>
<dbReference type="InterPro" id="IPR006533">
    <property type="entry name" value="T6SS_Vgr_RhsGE"/>
</dbReference>
<dbReference type="GO" id="GO:0005576">
    <property type="term" value="C:extracellular region"/>
    <property type="evidence" value="ECO:0007669"/>
    <property type="project" value="UniProtKB-SubCell"/>
</dbReference>
<dbReference type="Gene3D" id="4.10.220.110">
    <property type="match status" value="1"/>
</dbReference>
<organism evidence="7 8">
    <name type="scientific">Enhygromyxa salina</name>
    <dbReference type="NCBI Taxonomy" id="215803"/>
    <lineage>
        <taxon>Bacteria</taxon>
        <taxon>Pseudomonadati</taxon>
        <taxon>Myxococcota</taxon>
        <taxon>Polyangia</taxon>
        <taxon>Nannocystales</taxon>
        <taxon>Nannocystaceae</taxon>
        <taxon>Enhygromyxa</taxon>
    </lineage>
</organism>
<evidence type="ECO:0000256" key="1">
    <source>
        <dbReference type="ARBA" id="ARBA00004613"/>
    </source>
</evidence>
<dbReference type="Gene3D" id="2.30.110.50">
    <property type="match status" value="1"/>
</dbReference>
<dbReference type="PANTHER" id="PTHR32305">
    <property type="match status" value="1"/>
</dbReference>
<feature type="domain" description="Gp5/Type VI secretion system Vgr C-terminal trimerisation" evidence="6">
    <location>
        <begin position="502"/>
        <end position="610"/>
    </location>
</feature>
<dbReference type="EMBL" id="JMCC02000037">
    <property type="protein sequence ID" value="KIG16486.1"/>
    <property type="molecule type" value="Genomic_DNA"/>
</dbReference>
<dbReference type="InterPro" id="IPR037026">
    <property type="entry name" value="Vgr_OB-fold_dom_sf"/>
</dbReference>
<proteinExistence type="inferred from homology"/>
<evidence type="ECO:0000256" key="3">
    <source>
        <dbReference type="ARBA" id="ARBA00022525"/>
    </source>
</evidence>
<dbReference type="InterPro" id="IPR011049">
    <property type="entry name" value="Serralysin-like_metalloprot_C"/>
</dbReference>
<feature type="region of interest" description="Disordered" evidence="4">
    <location>
        <begin position="553"/>
        <end position="608"/>
    </location>
</feature>
<dbReference type="Gene3D" id="3.55.50.10">
    <property type="entry name" value="Baseplate protein-like domains"/>
    <property type="match status" value="1"/>
</dbReference>
<evidence type="ECO:0000313" key="8">
    <source>
        <dbReference type="Proteomes" id="UP000031599"/>
    </source>
</evidence>
<evidence type="ECO:0000256" key="2">
    <source>
        <dbReference type="ARBA" id="ARBA00005558"/>
    </source>
</evidence>
<dbReference type="Proteomes" id="UP000031599">
    <property type="component" value="Unassembled WGS sequence"/>
</dbReference>
<dbReference type="InterPro" id="IPR050708">
    <property type="entry name" value="T6SS_VgrG/RHS"/>
</dbReference>
<dbReference type="Pfam" id="PF04717">
    <property type="entry name" value="Phage_base_V"/>
    <property type="match status" value="1"/>
</dbReference>
<dbReference type="Gene3D" id="2.40.50.230">
    <property type="entry name" value="Gp5 N-terminal domain"/>
    <property type="match status" value="1"/>
</dbReference>